<protein>
    <submittedName>
        <fullName evidence="1">Uncharacterized protein</fullName>
    </submittedName>
</protein>
<gene>
    <name evidence="1" type="ORF">METZ01_LOCUS229034</name>
</gene>
<feature type="non-terminal residue" evidence="1">
    <location>
        <position position="27"/>
    </location>
</feature>
<reference evidence="1" key="1">
    <citation type="submission" date="2018-05" db="EMBL/GenBank/DDBJ databases">
        <authorList>
            <person name="Lanie J.A."/>
            <person name="Ng W.-L."/>
            <person name="Kazmierczak K.M."/>
            <person name="Andrzejewski T.M."/>
            <person name="Davidsen T.M."/>
            <person name="Wayne K.J."/>
            <person name="Tettelin H."/>
            <person name="Glass J.I."/>
            <person name="Rusch D."/>
            <person name="Podicherti R."/>
            <person name="Tsui H.-C.T."/>
            <person name="Winkler M.E."/>
        </authorList>
    </citation>
    <scope>NUCLEOTIDE SEQUENCE</scope>
</reference>
<accession>A0A382GM25</accession>
<dbReference type="EMBL" id="UINC01056308">
    <property type="protein sequence ID" value="SVB76180.1"/>
    <property type="molecule type" value="Genomic_DNA"/>
</dbReference>
<dbReference type="AlphaFoldDB" id="A0A382GM25"/>
<evidence type="ECO:0000313" key="1">
    <source>
        <dbReference type="EMBL" id="SVB76180.1"/>
    </source>
</evidence>
<sequence length="27" mass="3186">MFGILKQILISCYNRFLQRSLSLVERG</sequence>
<organism evidence="1">
    <name type="scientific">marine metagenome</name>
    <dbReference type="NCBI Taxonomy" id="408172"/>
    <lineage>
        <taxon>unclassified sequences</taxon>
        <taxon>metagenomes</taxon>
        <taxon>ecological metagenomes</taxon>
    </lineage>
</organism>
<name>A0A382GM25_9ZZZZ</name>
<proteinExistence type="predicted"/>